<dbReference type="AlphaFoldDB" id="A0A165HQJ8"/>
<evidence type="ECO:0000313" key="2">
    <source>
        <dbReference type="EMBL" id="KZT59609.1"/>
    </source>
</evidence>
<dbReference type="InParanoid" id="A0A165HQJ8"/>
<dbReference type="Proteomes" id="UP000076842">
    <property type="component" value="Unassembled WGS sequence"/>
</dbReference>
<dbReference type="EMBL" id="KV423939">
    <property type="protein sequence ID" value="KZT59609.1"/>
    <property type="molecule type" value="Genomic_DNA"/>
</dbReference>
<organism evidence="2 3">
    <name type="scientific">Calocera cornea HHB12733</name>
    <dbReference type="NCBI Taxonomy" id="1353952"/>
    <lineage>
        <taxon>Eukaryota</taxon>
        <taxon>Fungi</taxon>
        <taxon>Dikarya</taxon>
        <taxon>Basidiomycota</taxon>
        <taxon>Agaricomycotina</taxon>
        <taxon>Dacrymycetes</taxon>
        <taxon>Dacrymycetales</taxon>
        <taxon>Dacrymycetaceae</taxon>
        <taxon>Calocera</taxon>
    </lineage>
</organism>
<accession>A0A165HQJ8</accession>
<sequence length="183" mass="20572">MANTILLELGSSYPNVPSELSLLQVTREHVEILLEVAPFIRPSLLQEQHILTLTQEMYVRLFHDNAFKYPSDPPAVARLGLAAPHYFVSAVSYLVVRVRYALANARDMEDGSTPTPVPHASVPTVPGSPPFNPTTQPSPSEAVELFDYEDFYYTIVAWFLDNWTDEAAKGIHQFWVTRISVAR</sequence>
<reference evidence="2 3" key="1">
    <citation type="journal article" date="2016" name="Mol. Biol. Evol.">
        <title>Comparative Genomics of Early-Diverging Mushroom-Forming Fungi Provides Insights into the Origins of Lignocellulose Decay Capabilities.</title>
        <authorList>
            <person name="Nagy L.G."/>
            <person name="Riley R."/>
            <person name="Tritt A."/>
            <person name="Adam C."/>
            <person name="Daum C."/>
            <person name="Floudas D."/>
            <person name="Sun H."/>
            <person name="Yadav J.S."/>
            <person name="Pangilinan J."/>
            <person name="Larsson K.H."/>
            <person name="Matsuura K."/>
            <person name="Barry K."/>
            <person name="Labutti K."/>
            <person name="Kuo R."/>
            <person name="Ohm R.A."/>
            <person name="Bhattacharya S.S."/>
            <person name="Shirouzu T."/>
            <person name="Yoshinaga Y."/>
            <person name="Martin F.M."/>
            <person name="Grigoriev I.V."/>
            <person name="Hibbett D.S."/>
        </authorList>
    </citation>
    <scope>NUCLEOTIDE SEQUENCE [LARGE SCALE GENOMIC DNA]</scope>
    <source>
        <strain evidence="2 3">HHB12733</strain>
    </source>
</reference>
<evidence type="ECO:0000256" key="1">
    <source>
        <dbReference type="SAM" id="MobiDB-lite"/>
    </source>
</evidence>
<gene>
    <name evidence="2" type="ORF">CALCODRAFT_507472</name>
</gene>
<keyword evidence="3" id="KW-1185">Reference proteome</keyword>
<name>A0A165HQJ8_9BASI</name>
<feature type="region of interest" description="Disordered" evidence="1">
    <location>
        <begin position="109"/>
        <end position="139"/>
    </location>
</feature>
<protein>
    <submittedName>
        <fullName evidence="2">Uncharacterized protein</fullName>
    </submittedName>
</protein>
<proteinExistence type="predicted"/>
<evidence type="ECO:0000313" key="3">
    <source>
        <dbReference type="Proteomes" id="UP000076842"/>
    </source>
</evidence>